<dbReference type="Pfam" id="PF12348">
    <property type="entry name" value="CLASP_N"/>
    <property type="match status" value="1"/>
</dbReference>
<evidence type="ECO:0000256" key="1">
    <source>
        <dbReference type="ARBA" id="ARBA00004300"/>
    </source>
</evidence>
<dbReference type="SUPFAM" id="SSF48371">
    <property type="entry name" value="ARM repeat"/>
    <property type="match status" value="2"/>
</dbReference>
<feature type="region of interest" description="Disordered" evidence="14">
    <location>
        <begin position="504"/>
        <end position="584"/>
    </location>
</feature>
<keyword evidence="7" id="KW-0677">Repeat</keyword>
<evidence type="ECO:0000256" key="8">
    <source>
        <dbReference type="ARBA" id="ARBA00022776"/>
    </source>
</evidence>
<dbReference type="RefSeq" id="XP_029636092.1">
    <property type="nucleotide sequence ID" value="XM_029780232.2"/>
</dbReference>
<evidence type="ECO:0000313" key="18">
    <source>
        <dbReference type="RefSeq" id="XP_036359132.1"/>
    </source>
</evidence>
<dbReference type="InterPro" id="IPR024395">
    <property type="entry name" value="CLASP_N_dom"/>
</dbReference>
<gene>
    <name evidence="17 18" type="primary">LOC115211619</name>
</gene>
<dbReference type="FunFam" id="1.25.10.10:FF:000063">
    <property type="entry name" value="Putative cytoskeleton-associated protein 5"/>
    <property type="match status" value="1"/>
</dbReference>
<feature type="region of interest" description="Disordered" evidence="14">
    <location>
        <begin position="810"/>
        <end position="842"/>
    </location>
</feature>
<dbReference type="Proteomes" id="UP000515154">
    <property type="component" value="Linkage group LG5"/>
</dbReference>
<dbReference type="GO" id="GO:0000776">
    <property type="term" value="C:kinetochore"/>
    <property type="evidence" value="ECO:0007669"/>
    <property type="project" value="UniProtKB-KW"/>
</dbReference>
<evidence type="ECO:0000256" key="5">
    <source>
        <dbReference type="ARBA" id="ARBA00022490"/>
    </source>
</evidence>
<feature type="compositionally biased region" description="Basic residues" evidence="14">
    <location>
        <begin position="1872"/>
        <end position="1882"/>
    </location>
</feature>
<dbReference type="GO" id="GO:0051301">
    <property type="term" value="P:cell division"/>
    <property type="evidence" value="ECO:0007669"/>
    <property type="project" value="UniProtKB-KW"/>
</dbReference>
<dbReference type="GO" id="GO:0007051">
    <property type="term" value="P:spindle organization"/>
    <property type="evidence" value="ECO:0007669"/>
    <property type="project" value="InterPro"/>
</dbReference>
<keyword evidence="5" id="KW-0963">Cytoplasm</keyword>
<feature type="domain" description="TOG" evidence="15">
    <location>
        <begin position="588"/>
        <end position="816"/>
    </location>
</feature>
<proteinExistence type="inferred from homology"/>
<dbReference type="FunFam" id="1.25.10.10:FF:000019">
    <property type="entry name" value="Cytoskeleton-associated protein 5"/>
    <property type="match status" value="1"/>
</dbReference>
<dbReference type="FunFam" id="1.25.10.10:FF:000052">
    <property type="entry name" value="Cytoskeleton associated protein 5"/>
    <property type="match status" value="1"/>
</dbReference>
<dbReference type="RefSeq" id="XP_036359132.1">
    <property type="nucleotide sequence ID" value="XM_036503239.1"/>
</dbReference>
<evidence type="ECO:0000256" key="2">
    <source>
        <dbReference type="ARBA" id="ARBA00004629"/>
    </source>
</evidence>
<keyword evidence="10" id="KW-0206">Cytoskeleton</keyword>
<evidence type="ECO:0000256" key="6">
    <source>
        <dbReference type="ARBA" id="ARBA00022618"/>
    </source>
</evidence>
<keyword evidence="12" id="KW-0137">Centromere</keyword>
<feature type="domain" description="TOG" evidence="15">
    <location>
        <begin position="848"/>
        <end position="1080"/>
    </location>
</feature>
<feature type="domain" description="TOG" evidence="15">
    <location>
        <begin position="272"/>
        <end position="506"/>
    </location>
</feature>
<protein>
    <submittedName>
        <fullName evidence="17 18">Cytoskeleton-associated protein 5 isoform X1</fullName>
    </submittedName>
</protein>
<evidence type="ECO:0000256" key="11">
    <source>
        <dbReference type="ARBA" id="ARBA00023306"/>
    </source>
</evidence>
<sequence length="1991" mass="221876">MADDSEWMKLPTEGKCQHKVWKARVSGYEEATKLFNSLTDDKNPEFSKYQGLIKKFVVDSNVVAQEKGLEAVLAYVENAQVATRVCAEVIGGIVAKCFNVNKTKTKELANEIILMYIEIEKQDIVLEELLKGVEYKQPKIVVGSVMALTRALREYGSKVVQVKPIIKVLARLLEDRDKTVREETKQLVIEIYRWIGAAIKSQFTNFNPIQVQEFEAEFEKLPAERPIQTRFLRSQQDLKAKLEQAAAAAAAAPCGDGDAPGAAHVEEVDPYDLMEPVNILAMLPKNFYDQIEAKKWQERKEALDALLKLASNLKLEPGDYQPLIKCVIKVIGKDTNVMLVALGGKILAGIALGLRKEFKQYANMCFGVLLDKFKEKKLAVVAALREAIDAVFQCMNFELIMEDAVAALENKNPSIRTETASFLARSIAKAVPNALPKKILKVYCVALVKTINDPVPEVRESSFEALGTAMQLVGEKNIMPFITDVDNIKQQKIKECAEKAVLLLPNGQPRNSQKSQPSAVTTTTAAATSKAVTSSKPAAQQKKPGADRPRTAPASSKSRAADGKKGSKKGSAADRSSKDEPVEAILSDDVYEEKAESHLGAETLGQLASSNWKERLQGIEQFLNLVKGLAKEEIPTQVFVRVICKKPGLKDSNFQVLKLKIELIGVLAQKANFTKCSAGFCLESMVEKIGDVKTGNSCKEALSSIAEAISLDFVCQEVIHSAFAQKNPKNQAEALNWLSQAIKEFGLKVNFKSVNENVKKALAATNPAVRTAAIQLLGVVYMYMGPSLRMFYENEKPALLQQIDAEFEKAKSEKPPAPTRAVVKTTNEESEDTCEENENGSESVNVEDLIPRTDIGDKITSEILAEMGDKNWKIRNEGLQKVTVILNENKFVLPNLGQLPEALKARLGDSNKNMVITTLGILGTLATSLGPHCKQHIRTIGPGIISCFGDSKVHLRAAAVNALNAWVEHCNIHALVECEAFSDALKIENPNLRMELLGWLSEKLPNVKSLPNELKVCVPLLLNCLEDRNGDVRKKAQESIVPFMIHVGYECMFRAATKAKLASKDQLIQILEKARANLPEKPVKAVKSAPNVPKAAPVASVKVEAFDYDEEPDGPPVAARPQTTPEGKSKAGKSTGVGRGKAVASAKSSKKKEEEDLSPPLMIGVSKDQRTKDERLLKVLKWNFTEPRPEFVEQLRNQMEKNFSKPLMDQLFHSDFKSHIKAIETLTKCLDTQKLESISNLDLILKWLTLRFFDTNPSMLNKALEYIQNVFDLLAEEDYHLNDIEAVSFIPYLIQKVGDPKDNVRQNVRGILKSVCKVYPGSKLFPYIIDGLRSKNSKQRAECLEECSYLMEVYSMSVCQPNPAHALKLIAQQISDRDNGVRNAALNTLVTAYMMLNDKLFNLTGPLCDKDQSLLDERIKRQMKNRQVNGPKIVKEERPQKAAQTSQKIIQPVGGSIRPNTAGGIPKHHTESVSRAAYTLDIEEDVNQLVEMPKLIQLDLDEIYQPVTLPKTRKFPTVKGLLGNSGDMSAHVNFVISQITNKDIDLSIQALCQLDEVLRDPEKSTIFASCIDQLLLAISMQIKMSCSAHMSSEDVSKDDLTRLYRSLLATMMTVFSNKSLGTQASRDVLKDLTNSVITLLLDSRLMDLGEGPQVVRAVNTTVIRIMENSNFTNMLSASIRLLHDSVSSETCTPKFIEMIMKCMWRMVRMLPDSMNDLNTDKILHDIHLFFKAFPANSWKDRSSDLPYRTVKTILHTLTKLKGNKILSHLTLVDDENSELEGYLSKILKSGVGQSHDGHREEIKHKRLSKNSHDMLAEIFKKIGSKENTVQGLNELYDFKEKNPDADLSPYLKKSSEFFQSYIDNGMKTIAHERRRGMKKASHTHPSNNPNTHNQSPDDEIDPSVYRERLRRIRMMCGLDDSEEGEKSDSPKLSDASNTINQALEEETKQMDFDDLPQINAHVPQSDSRPMSVVADVSELKMRLDRIKKNQV</sequence>
<dbReference type="GO" id="GO:0005813">
    <property type="term" value="C:centrosome"/>
    <property type="evidence" value="ECO:0007669"/>
    <property type="project" value="UniProtKB-SubCell"/>
</dbReference>
<feature type="compositionally biased region" description="Low complexity" evidence="14">
    <location>
        <begin position="517"/>
        <end position="539"/>
    </location>
</feature>
<dbReference type="InterPro" id="IPR011989">
    <property type="entry name" value="ARM-like"/>
</dbReference>
<name>A0A6P7SCN8_9MOLL</name>
<feature type="domain" description="TOG" evidence="15">
    <location>
        <begin position="1"/>
        <end position="227"/>
    </location>
</feature>
<comment type="similarity">
    <text evidence="13">Belongs to the TOG/XMAP215 family.</text>
</comment>
<keyword evidence="6" id="KW-0132">Cell division</keyword>
<comment type="subcellular location">
    <subcellularLocation>
        <location evidence="2">Chromosome</location>
        <location evidence="2">Centromere</location>
        <location evidence="2">Kinetochore</location>
    </subcellularLocation>
    <subcellularLocation>
        <location evidence="1">Cytoplasm</location>
        <location evidence="1">Cytoskeleton</location>
        <location evidence="1">Microtubule organizing center</location>
        <location evidence="1">Centrosome</location>
    </subcellularLocation>
    <subcellularLocation>
        <location evidence="3">Cytoplasm</location>
        <location evidence="3">Cytoskeleton</location>
        <location evidence="3">Spindle pole</location>
    </subcellularLocation>
</comment>
<dbReference type="GO" id="GO:0046785">
    <property type="term" value="P:microtubule polymerization"/>
    <property type="evidence" value="ECO:0007669"/>
    <property type="project" value="InterPro"/>
</dbReference>
<dbReference type="PANTHER" id="PTHR12609">
    <property type="entry name" value="MICROTUBULE ASSOCIATED PROTEIN XMAP215"/>
    <property type="match status" value="1"/>
</dbReference>
<dbReference type="GO" id="GO:0051010">
    <property type="term" value="F:microtubule plus-end binding"/>
    <property type="evidence" value="ECO:0007669"/>
    <property type="project" value="InterPro"/>
</dbReference>
<dbReference type="SMART" id="SM01349">
    <property type="entry name" value="TOG"/>
    <property type="match status" value="5"/>
</dbReference>
<dbReference type="InterPro" id="IPR034085">
    <property type="entry name" value="TOG"/>
</dbReference>
<evidence type="ECO:0000259" key="15">
    <source>
        <dbReference type="SMART" id="SM01349"/>
    </source>
</evidence>
<evidence type="ECO:0000256" key="13">
    <source>
        <dbReference type="ARBA" id="ARBA00025722"/>
    </source>
</evidence>
<dbReference type="InterPro" id="IPR016024">
    <property type="entry name" value="ARM-type_fold"/>
</dbReference>
<evidence type="ECO:0000256" key="3">
    <source>
        <dbReference type="ARBA" id="ARBA00004647"/>
    </source>
</evidence>
<dbReference type="InterPro" id="IPR048491">
    <property type="entry name" value="XMAP215_CLASP_TOG"/>
</dbReference>
<evidence type="ECO:0000256" key="14">
    <source>
        <dbReference type="SAM" id="MobiDB-lite"/>
    </source>
</evidence>
<dbReference type="Pfam" id="PF21041">
    <property type="entry name" value="XMAP215_CLASP_TOG"/>
    <property type="match status" value="3"/>
</dbReference>
<dbReference type="KEGG" id="osn:115211619"/>
<evidence type="ECO:0000256" key="10">
    <source>
        <dbReference type="ARBA" id="ARBA00023212"/>
    </source>
</evidence>
<evidence type="ECO:0000256" key="4">
    <source>
        <dbReference type="ARBA" id="ARBA00022454"/>
    </source>
</evidence>
<dbReference type="InterPro" id="IPR045110">
    <property type="entry name" value="XMAP215"/>
</dbReference>
<evidence type="ECO:0000313" key="17">
    <source>
        <dbReference type="RefSeq" id="XP_029636092.1"/>
    </source>
</evidence>
<evidence type="ECO:0000256" key="9">
    <source>
        <dbReference type="ARBA" id="ARBA00022838"/>
    </source>
</evidence>
<reference evidence="17 18" key="1">
    <citation type="submission" date="2025-08" db="UniProtKB">
        <authorList>
            <consortium name="RefSeq"/>
        </authorList>
    </citation>
    <scope>IDENTIFICATION</scope>
</reference>
<dbReference type="GO" id="GO:0061863">
    <property type="term" value="F:microtubule plus end polymerase"/>
    <property type="evidence" value="ECO:0007669"/>
    <property type="project" value="InterPro"/>
</dbReference>
<organism evidence="16 17">
    <name type="scientific">Octopus sinensis</name>
    <name type="common">East Asian common octopus</name>
    <dbReference type="NCBI Taxonomy" id="2607531"/>
    <lineage>
        <taxon>Eukaryota</taxon>
        <taxon>Metazoa</taxon>
        <taxon>Spiralia</taxon>
        <taxon>Lophotrochozoa</taxon>
        <taxon>Mollusca</taxon>
        <taxon>Cephalopoda</taxon>
        <taxon>Coleoidea</taxon>
        <taxon>Octopodiformes</taxon>
        <taxon>Octopoda</taxon>
        <taxon>Incirrata</taxon>
        <taxon>Octopodidae</taxon>
        <taxon>Octopus</taxon>
    </lineage>
</organism>
<feature type="region of interest" description="Disordered" evidence="14">
    <location>
        <begin position="1872"/>
        <end position="1902"/>
    </location>
</feature>
<feature type="domain" description="TOG" evidence="15">
    <location>
        <begin position="1183"/>
        <end position="1428"/>
    </location>
</feature>
<feature type="region of interest" description="Disordered" evidence="14">
    <location>
        <begin position="1108"/>
        <end position="1166"/>
    </location>
</feature>
<dbReference type="GO" id="GO:0030951">
    <property type="term" value="P:establishment or maintenance of microtubule cytoskeleton polarity"/>
    <property type="evidence" value="ECO:0007669"/>
    <property type="project" value="InterPro"/>
</dbReference>
<feature type="compositionally biased region" description="Acidic residues" evidence="14">
    <location>
        <begin position="828"/>
        <end position="839"/>
    </location>
</feature>
<keyword evidence="4" id="KW-0158">Chromosome</keyword>
<evidence type="ECO:0000313" key="16">
    <source>
        <dbReference type="Proteomes" id="UP000515154"/>
    </source>
</evidence>
<accession>A0A6P7SCN8</accession>
<keyword evidence="11" id="KW-0131">Cell cycle</keyword>
<dbReference type="FunFam" id="1.25.10.10:FF:000050">
    <property type="entry name" value="Cytoskeleton-associated protein 5 isoform X1"/>
    <property type="match status" value="1"/>
</dbReference>
<feature type="compositionally biased region" description="Basic and acidic residues" evidence="14">
    <location>
        <begin position="559"/>
        <end position="581"/>
    </location>
</feature>
<dbReference type="GO" id="GO:0000922">
    <property type="term" value="C:spindle pole"/>
    <property type="evidence" value="ECO:0007669"/>
    <property type="project" value="UniProtKB-SubCell"/>
</dbReference>
<keyword evidence="9" id="KW-0995">Kinetochore</keyword>
<dbReference type="FunFam" id="1.25.10.10:FF:000068">
    <property type="entry name" value="cytoskeleton-associated protein 5 isoform X1"/>
    <property type="match status" value="1"/>
</dbReference>
<dbReference type="Gene3D" id="1.25.10.10">
    <property type="entry name" value="Leucine-rich Repeat Variant"/>
    <property type="match status" value="5"/>
</dbReference>
<evidence type="ECO:0000256" key="7">
    <source>
        <dbReference type="ARBA" id="ARBA00022737"/>
    </source>
</evidence>
<keyword evidence="8" id="KW-0498">Mitosis</keyword>
<evidence type="ECO:0000256" key="12">
    <source>
        <dbReference type="ARBA" id="ARBA00023328"/>
    </source>
</evidence>
<keyword evidence="16" id="KW-1185">Reference proteome</keyword>
<feature type="compositionally biased region" description="Low complexity" evidence="14">
    <location>
        <begin position="1883"/>
        <end position="1894"/>
    </location>
</feature>